<dbReference type="EMBL" id="LT828648">
    <property type="protein sequence ID" value="SLM50011.1"/>
    <property type="molecule type" value="Genomic_DNA"/>
</dbReference>
<reference evidence="1 2" key="1">
    <citation type="submission" date="2017-03" db="EMBL/GenBank/DDBJ databases">
        <authorList>
            <person name="Afonso C.L."/>
            <person name="Miller P.J."/>
            <person name="Scott M.A."/>
            <person name="Spackman E."/>
            <person name="Goraichik I."/>
            <person name="Dimitrov K.M."/>
            <person name="Suarez D.L."/>
            <person name="Swayne D.E."/>
        </authorList>
    </citation>
    <scope>NUCLEOTIDE SEQUENCE [LARGE SCALE GENOMIC DNA]</scope>
    <source>
        <strain evidence="1">Genome sequencing of Nitrospira japonica strain NJ11</strain>
    </source>
</reference>
<dbReference type="InterPro" id="IPR016024">
    <property type="entry name" value="ARM-type_fold"/>
</dbReference>
<dbReference type="Pfam" id="PF13646">
    <property type="entry name" value="HEAT_2"/>
    <property type="match status" value="1"/>
</dbReference>
<accession>A0A1W1IAR7</accession>
<gene>
    <name evidence="1" type="ORF">NSJP_3844</name>
</gene>
<keyword evidence="2" id="KW-1185">Reference proteome</keyword>
<dbReference type="SUPFAM" id="SSF48371">
    <property type="entry name" value="ARM repeat"/>
    <property type="match status" value="1"/>
</dbReference>
<dbReference type="SMART" id="SM00567">
    <property type="entry name" value="EZ_HEAT"/>
    <property type="match status" value="3"/>
</dbReference>
<name>A0A1W1IAR7_9BACT</name>
<evidence type="ECO:0000313" key="1">
    <source>
        <dbReference type="EMBL" id="SLM50011.1"/>
    </source>
</evidence>
<evidence type="ECO:0000313" key="2">
    <source>
        <dbReference type="Proteomes" id="UP000192042"/>
    </source>
</evidence>
<protein>
    <recommendedName>
        <fullName evidence="3">HEAT repeat domain-containing protein</fullName>
    </recommendedName>
</protein>
<dbReference type="Pfam" id="PF03130">
    <property type="entry name" value="HEAT_PBS"/>
    <property type="match status" value="1"/>
</dbReference>
<dbReference type="RefSeq" id="WP_080888172.1">
    <property type="nucleotide sequence ID" value="NZ_LT828648.1"/>
</dbReference>
<evidence type="ECO:0008006" key="3">
    <source>
        <dbReference type="Google" id="ProtNLM"/>
    </source>
</evidence>
<dbReference type="Gene3D" id="1.25.10.10">
    <property type="entry name" value="Leucine-rich Repeat Variant"/>
    <property type="match status" value="1"/>
</dbReference>
<dbReference type="Proteomes" id="UP000192042">
    <property type="component" value="Chromosome I"/>
</dbReference>
<dbReference type="STRING" id="1325564.NSJP_3844"/>
<dbReference type="OrthoDB" id="9775275at2"/>
<dbReference type="InterPro" id="IPR011989">
    <property type="entry name" value="ARM-like"/>
</dbReference>
<organism evidence="1 2">
    <name type="scientific">Nitrospira japonica</name>
    <dbReference type="NCBI Taxonomy" id="1325564"/>
    <lineage>
        <taxon>Bacteria</taxon>
        <taxon>Pseudomonadati</taxon>
        <taxon>Nitrospirota</taxon>
        <taxon>Nitrospiria</taxon>
        <taxon>Nitrospirales</taxon>
        <taxon>Nitrospiraceae</taxon>
        <taxon>Nitrospira</taxon>
    </lineage>
</organism>
<dbReference type="InterPro" id="IPR004155">
    <property type="entry name" value="PBS_lyase_HEAT"/>
</dbReference>
<dbReference type="AlphaFoldDB" id="A0A1W1IAR7"/>
<sequence length="359" mass="39922">MPTRILLGTLVVLALLPVPSWARRESFTEQQKLQVKKIDRVLLEVIALTDKGPADPAPFLDLISKRLRELGYTVVADPAQPHDVLVQVKCEQRKTWEGTTKMGSDADLPDSPSRLWKGPACQLVYFLDGKKMGWHKEVRTEFADAEPAAVAAKAGDAGTYAMNHLRERLDDYDFPTLITAEWGQEERLFKLYDDPATPSARKIRLVNLFGYLFSNDAVPRLLAGLKGPDLEIAKASALALGNIGQKDTVPALVETMKTGRPELRPSAAKALGILGALHGDFTIVDPLLETLKSTDDVALKTEVVWALGKLPDRRAHEPLLALQKSLYNVRENDADPKMVKLKEAVNWTIKQIDTWEYLQ</sequence>
<proteinExistence type="predicted"/>
<dbReference type="KEGG" id="nja:NSJP_3844"/>